<keyword evidence="3" id="KW-1185">Reference proteome</keyword>
<accession>A0A498NRF4</accession>
<gene>
    <name evidence="2" type="ORF">ROHU_014982</name>
</gene>
<feature type="domain" description="Immunoglobulin" evidence="1">
    <location>
        <begin position="104"/>
        <end position="186"/>
    </location>
</feature>
<organism evidence="2 3">
    <name type="scientific">Labeo rohita</name>
    <name type="common">Indian major carp</name>
    <name type="synonym">Cyprinus rohita</name>
    <dbReference type="NCBI Taxonomy" id="84645"/>
    <lineage>
        <taxon>Eukaryota</taxon>
        <taxon>Metazoa</taxon>
        <taxon>Chordata</taxon>
        <taxon>Craniata</taxon>
        <taxon>Vertebrata</taxon>
        <taxon>Euteleostomi</taxon>
        <taxon>Actinopterygii</taxon>
        <taxon>Neopterygii</taxon>
        <taxon>Teleostei</taxon>
        <taxon>Ostariophysi</taxon>
        <taxon>Cypriniformes</taxon>
        <taxon>Cyprinidae</taxon>
        <taxon>Labeoninae</taxon>
        <taxon>Labeonini</taxon>
        <taxon>Labeo</taxon>
    </lineage>
</organism>
<comment type="caution">
    <text evidence="2">The sequence shown here is derived from an EMBL/GenBank/DDBJ whole genome shotgun (WGS) entry which is preliminary data.</text>
</comment>
<dbReference type="EMBL" id="QBIY01011199">
    <property type="protein sequence ID" value="RXN34356.1"/>
    <property type="molecule type" value="Genomic_DNA"/>
</dbReference>
<sequence>MSPVHKSVTGNSAVLVTGEKGGNVTLPCKFEARQISVIVLSSGSKNILVCGSEGCDGENSRVFKEGACDIVIKDLRLSDAGKYILNVYHNNDQLEPQTKYLHIQDEISVKTGDQLKLPVLLASTDKVETNSSGKWKEVWRRDHGVQSDRMNDRDGNLTINEFMDSDAGTYRVLDSEGEVLITVTVTGNFI</sequence>
<dbReference type="AlphaFoldDB" id="A0A498NRF4"/>
<dbReference type="InterPro" id="IPR036179">
    <property type="entry name" value="Ig-like_dom_sf"/>
</dbReference>
<proteinExistence type="predicted"/>
<evidence type="ECO:0000313" key="3">
    <source>
        <dbReference type="Proteomes" id="UP000290572"/>
    </source>
</evidence>
<dbReference type="SMART" id="SM00409">
    <property type="entry name" value="IG"/>
    <property type="match status" value="2"/>
</dbReference>
<dbReference type="InterPro" id="IPR003599">
    <property type="entry name" value="Ig_sub"/>
</dbReference>
<reference evidence="2 3" key="1">
    <citation type="submission" date="2018-03" db="EMBL/GenBank/DDBJ databases">
        <title>Draft genome sequence of Rohu Carp (Labeo rohita).</title>
        <authorList>
            <person name="Das P."/>
            <person name="Kushwaha B."/>
            <person name="Joshi C.G."/>
            <person name="Kumar D."/>
            <person name="Nagpure N.S."/>
            <person name="Sahoo L."/>
            <person name="Das S.P."/>
            <person name="Bit A."/>
            <person name="Patnaik S."/>
            <person name="Meher P.K."/>
            <person name="Jayasankar P."/>
            <person name="Koringa P.G."/>
            <person name="Patel N.V."/>
            <person name="Hinsu A.T."/>
            <person name="Kumar R."/>
            <person name="Pandey M."/>
            <person name="Agarwal S."/>
            <person name="Srivastava S."/>
            <person name="Singh M."/>
            <person name="Iquebal M.A."/>
            <person name="Jaiswal S."/>
            <person name="Angadi U.B."/>
            <person name="Kumar N."/>
            <person name="Raza M."/>
            <person name="Shah T.M."/>
            <person name="Rai A."/>
            <person name="Jena J.K."/>
        </authorList>
    </citation>
    <scope>NUCLEOTIDE SEQUENCE [LARGE SCALE GENOMIC DNA]</scope>
    <source>
        <strain evidence="2">DASCIFA01</strain>
        <tissue evidence="2">Testis</tissue>
    </source>
</reference>
<feature type="domain" description="Immunoglobulin" evidence="1">
    <location>
        <begin position="13"/>
        <end position="103"/>
    </location>
</feature>
<evidence type="ECO:0000313" key="2">
    <source>
        <dbReference type="EMBL" id="RXN34356.1"/>
    </source>
</evidence>
<dbReference type="Proteomes" id="UP000290572">
    <property type="component" value="Unassembled WGS sequence"/>
</dbReference>
<protein>
    <recommendedName>
        <fullName evidence="1">Immunoglobulin domain-containing protein</fullName>
    </recommendedName>
</protein>
<evidence type="ECO:0000259" key="1">
    <source>
        <dbReference type="SMART" id="SM00409"/>
    </source>
</evidence>
<dbReference type="InterPro" id="IPR013783">
    <property type="entry name" value="Ig-like_fold"/>
</dbReference>
<dbReference type="SUPFAM" id="SSF48726">
    <property type="entry name" value="Immunoglobulin"/>
    <property type="match status" value="1"/>
</dbReference>
<dbReference type="Gene3D" id="2.60.40.10">
    <property type="entry name" value="Immunoglobulins"/>
    <property type="match status" value="2"/>
</dbReference>
<name>A0A498NRF4_LABRO</name>